<dbReference type="SMART" id="SM00354">
    <property type="entry name" value="HTH_LACI"/>
    <property type="match status" value="1"/>
</dbReference>
<dbReference type="GO" id="GO:0003700">
    <property type="term" value="F:DNA-binding transcription factor activity"/>
    <property type="evidence" value="ECO:0007669"/>
    <property type="project" value="TreeGrafter"/>
</dbReference>
<dbReference type="PANTHER" id="PTHR30146">
    <property type="entry name" value="LACI-RELATED TRANSCRIPTIONAL REPRESSOR"/>
    <property type="match status" value="1"/>
</dbReference>
<dbReference type="Pfam" id="PF13377">
    <property type="entry name" value="Peripla_BP_3"/>
    <property type="match status" value="1"/>
</dbReference>
<evidence type="ECO:0000256" key="2">
    <source>
        <dbReference type="ARBA" id="ARBA00023125"/>
    </source>
</evidence>
<accession>A0A3M8LP54</accession>
<reference evidence="5 6" key="1">
    <citation type="submission" date="2018-11" db="EMBL/GenBank/DDBJ databases">
        <title>Cryobacterium sp. nov., isolated from rhizosphere soil of lettuce.</title>
        <authorList>
            <person name="Wang Y."/>
        </authorList>
    </citation>
    <scope>NUCLEOTIDE SEQUENCE [LARGE SCALE GENOMIC DNA]</scope>
    <source>
        <strain evidence="5 6">NEAU-85</strain>
    </source>
</reference>
<dbReference type="SUPFAM" id="SSF47413">
    <property type="entry name" value="lambda repressor-like DNA-binding domains"/>
    <property type="match status" value="1"/>
</dbReference>
<comment type="caution">
    <text evidence="5">The sequence shown here is derived from an EMBL/GenBank/DDBJ whole genome shotgun (WGS) entry which is preliminary data.</text>
</comment>
<dbReference type="Pfam" id="PF00356">
    <property type="entry name" value="LacI"/>
    <property type="match status" value="1"/>
</dbReference>
<keyword evidence="6" id="KW-1185">Reference proteome</keyword>
<dbReference type="CDD" id="cd06267">
    <property type="entry name" value="PBP1_LacI_sugar_binding-like"/>
    <property type="match status" value="1"/>
</dbReference>
<keyword evidence="1" id="KW-0805">Transcription regulation</keyword>
<keyword evidence="2" id="KW-0238">DNA-binding</keyword>
<feature type="domain" description="HTH lacI-type" evidence="4">
    <location>
        <begin position="12"/>
        <end position="70"/>
    </location>
</feature>
<organism evidence="5 6">
    <name type="scientific">Cryobacterium tepidiphilum</name>
    <dbReference type="NCBI Taxonomy" id="2486026"/>
    <lineage>
        <taxon>Bacteria</taxon>
        <taxon>Bacillati</taxon>
        <taxon>Actinomycetota</taxon>
        <taxon>Actinomycetes</taxon>
        <taxon>Micrococcales</taxon>
        <taxon>Microbacteriaceae</taxon>
        <taxon>Cryobacterium</taxon>
    </lineage>
</organism>
<dbReference type="InterPro" id="IPR000843">
    <property type="entry name" value="HTH_LacI"/>
</dbReference>
<dbReference type="Gene3D" id="3.40.50.2300">
    <property type="match status" value="2"/>
</dbReference>
<evidence type="ECO:0000256" key="3">
    <source>
        <dbReference type="ARBA" id="ARBA00023163"/>
    </source>
</evidence>
<evidence type="ECO:0000313" key="5">
    <source>
        <dbReference type="EMBL" id="RNE67306.1"/>
    </source>
</evidence>
<dbReference type="OrthoDB" id="3258243at2"/>
<dbReference type="Gene3D" id="1.10.260.40">
    <property type="entry name" value="lambda repressor-like DNA-binding domains"/>
    <property type="match status" value="1"/>
</dbReference>
<sequence>MTLPNRRIRRRVTLTEIAAACGIAPSTVSRAMSNPNRVSPEMYERIVRKARELGYESATLPENRTRMARGTIALLLPNLTNPFNFDVIRGSQVQAQAAGFMQLLVTSEESEQVEANWLVELSQSVDGIVVASPRSKDELLNQVGERVPLVVLNREIPWLSGVLIDTPSGLALALDYLVSLGHTRIAYVRGPSTSWTDEARYRALRAAANRHEVELIPIGAFRPTLSAGAAAADAVALADVTAAIFFNDTLAIGALGRFQHRGISVPRDLSVIGCDDIFGSSFTSPPLTTVSAPGEQAGRAITDMLLSKFTSKDRSHRIDRLQTHLTVRESTGPAPSLGT</sequence>
<name>A0A3M8LP54_9MICO</name>
<gene>
    <name evidence="5" type="ORF">EEJ31_00545</name>
</gene>
<dbReference type="PROSITE" id="PS50932">
    <property type="entry name" value="HTH_LACI_2"/>
    <property type="match status" value="1"/>
</dbReference>
<keyword evidence="3" id="KW-0804">Transcription</keyword>
<evidence type="ECO:0000313" key="6">
    <source>
        <dbReference type="Proteomes" id="UP000279859"/>
    </source>
</evidence>
<dbReference type="RefSeq" id="WP_123044338.1">
    <property type="nucleotide sequence ID" value="NZ_RDSR01000001.1"/>
</dbReference>
<dbReference type="Proteomes" id="UP000279859">
    <property type="component" value="Unassembled WGS sequence"/>
</dbReference>
<dbReference type="InterPro" id="IPR010982">
    <property type="entry name" value="Lambda_DNA-bd_dom_sf"/>
</dbReference>
<dbReference type="PANTHER" id="PTHR30146:SF138">
    <property type="entry name" value="TRANSCRIPTIONAL REGULATORY PROTEIN"/>
    <property type="match status" value="1"/>
</dbReference>
<dbReference type="AlphaFoldDB" id="A0A3M8LP54"/>
<evidence type="ECO:0000256" key="1">
    <source>
        <dbReference type="ARBA" id="ARBA00023015"/>
    </source>
</evidence>
<proteinExistence type="predicted"/>
<dbReference type="CDD" id="cd01392">
    <property type="entry name" value="HTH_LacI"/>
    <property type="match status" value="1"/>
</dbReference>
<dbReference type="InterPro" id="IPR028082">
    <property type="entry name" value="Peripla_BP_I"/>
</dbReference>
<protein>
    <submittedName>
        <fullName evidence="5">LacI family transcriptional regulator</fullName>
    </submittedName>
</protein>
<dbReference type="EMBL" id="RDSR01000001">
    <property type="protein sequence ID" value="RNE67306.1"/>
    <property type="molecule type" value="Genomic_DNA"/>
</dbReference>
<dbReference type="GO" id="GO:0000976">
    <property type="term" value="F:transcription cis-regulatory region binding"/>
    <property type="evidence" value="ECO:0007669"/>
    <property type="project" value="TreeGrafter"/>
</dbReference>
<dbReference type="SUPFAM" id="SSF53822">
    <property type="entry name" value="Periplasmic binding protein-like I"/>
    <property type="match status" value="1"/>
</dbReference>
<dbReference type="InterPro" id="IPR046335">
    <property type="entry name" value="LacI/GalR-like_sensor"/>
</dbReference>
<evidence type="ECO:0000259" key="4">
    <source>
        <dbReference type="PROSITE" id="PS50932"/>
    </source>
</evidence>